<feature type="region of interest" description="Disordered" evidence="1">
    <location>
        <begin position="1"/>
        <end position="72"/>
    </location>
</feature>
<dbReference type="AlphaFoldDB" id="A0A165VTY6"/>
<dbReference type="EMBL" id="KV425552">
    <property type="protein sequence ID" value="KZT30182.1"/>
    <property type="molecule type" value="Genomic_DNA"/>
</dbReference>
<evidence type="ECO:0000256" key="1">
    <source>
        <dbReference type="SAM" id="MobiDB-lite"/>
    </source>
</evidence>
<name>A0A165VTY6_9AGAM</name>
<gene>
    <name evidence="2" type="ORF">NEOLEDRAFT_1127076</name>
</gene>
<sequence>TNVPVFEDDEDEESGLATPPEAIDTTRSRASTAGAVPATADALPATADNLPPQTTQERFQARRTMTEEAREQEEERMEAIANTIGCTTRAKIQYWHWLR</sequence>
<reference evidence="2 3" key="1">
    <citation type="journal article" date="2016" name="Mol. Biol. Evol.">
        <title>Comparative Genomics of Early-Diverging Mushroom-Forming Fungi Provides Insights into the Origins of Lignocellulose Decay Capabilities.</title>
        <authorList>
            <person name="Nagy L.G."/>
            <person name="Riley R."/>
            <person name="Tritt A."/>
            <person name="Adam C."/>
            <person name="Daum C."/>
            <person name="Floudas D."/>
            <person name="Sun H."/>
            <person name="Yadav J.S."/>
            <person name="Pangilinan J."/>
            <person name="Larsson K.H."/>
            <person name="Matsuura K."/>
            <person name="Barry K."/>
            <person name="Labutti K."/>
            <person name="Kuo R."/>
            <person name="Ohm R.A."/>
            <person name="Bhattacharya S.S."/>
            <person name="Shirouzu T."/>
            <person name="Yoshinaga Y."/>
            <person name="Martin F.M."/>
            <person name="Grigoriev I.V."/>
            <person name="Hibbett D.S."/>
        </authorList>
    </citation>
    <scope>NUCLEOTIDE SEQUENCE [LARGE SCALE GENOMIC DNA]</scope>
    <source>
        <strain evidence="2 3">HHB14362 ss-1</strain>
    </source>
</reference>
<evidence type="ECO:0000313" key="2">
    <source>
        <dbReference type="EMBL" id="KZT30182.1"/>
    </source>
</evidence>
<dbReference type="Proteomes" id="UP000076761">
    <property type="component" value="Unassembled WGS sequence"/>
</dbReference>
<proteinExistence type="predicted"/>
<dbReference type="InParanoid" id="A0A165VTY6"/>
<keyword evidence="3" id="KW-1185">Reference proteome</keyword>
<organism evidence="2 3">
    <name type="scientific">Neolentinus lepideus HHB14362 ss-1</name>
    <dbReference type="NCBI Taxonomy" id="1314782"/>
    <lineage>
        <taxon>Eukaryota</taxon>
        <taxon>Fungi</taxon>
        <taxon>Dikarya</taxon>
        <taxon>Basidiomycota</taxon>
        <taxon>Agaricomycotina</taxon>
        <taxon>Agaricomycetes</taxon>
        <taxon>Gloeophyllales</taxon>
        <taxon>Gloeophyllaceae</taxon>
        <taxon>Neolentinus</taxon>
    </lineage>
</organism>
<evidence type="ECO:0000313" key="3">
    <source>
        <dbReference type="Proteomes" id="UP000076761"/>
    </source>
</evidence>
<feature type="non-terminal residue" evidence="2">
    <location>
        <position position="1"/>
    </location>
</feature>
<accession>A0A165VTY6</accession>
<protein>
    <submittedName>
        <fullName evidence="2">Uncharacterized protein</fullName>
    </submittedName>
</protein>
<feature type="compositionally biased region" description="Low complexity" evidence="1">
    <location>
        <begin position="30"/>
        <end position="52"/>
    </location>
</feature>
<feature type="compositionally biased region" description="Acidic residues" evidence="1">
    <location>
        <begin position="1"/>
        <end position="14"/>
    </location>
</feature>